<name>A0A2M7JD45_9BACT</name>
<evidence type="ECO:0000313" key="1">
    <source>
        <dbReference type="EMBL" id="PIX17345.1"/>
    </source>
</evidence>
<comment type="caution">
    <text evidence="1">The sequence shown here is derived from an EMBL/GenBank/DDBJ whole genome shotgun (WGS) entry which is preliminary data.</text>
</comment>
<protein>
    <submittedName>
        <fullName evidence="1">Uncharacterized protein</fullName>
    </submittedName>
</protein>
<accession>A0A2M7JD45</accession>
<dbReference type="Proteomes" id="UP000229297">
    <property type="component" value="Unassembled WGS sequence"/>
</dbReference>
<dbReference type="AlphaFoldDB" id="A0A2M7JD45"/>
<proteinExistence type="predicted"/>
<sequence>MIIKRNLLCVKAKEKLDLGRILLYEPYKNILVNFKELCIDVNAKEFDPVAKVYDGLLSVPSEIREYYEALLGVTSFYQHSVGGRGKYIEKKIASSFETCSLDIELSKFPFWLEYPSLHKKKGIFTQQGLSSDEKKILRTIEWDWLGDRDVSTDVGSIIQDEKAMVLVELKNRVDTGGTAGRREIWTSEKFGIFVEYFKSNKKLFRKGGKEFSLAELLESFGIKTFEIYIGVLFDTGDRPATVEGDKTNGFYSSSKQGFQYLQNLVKQSSTIKIINEDPESLQMELGLNYSSLKVKVGALYGNDITLKLFRKNFPVSDLLLLRYDDIWLSQLITIDERAILLKHQKNFATTFLDLLKRDRDLRIKYDAIINSECGETELNTIVSYLLNKYAPVFEDKILPVGKDKAEYLADIIQVLCAAEA</sequence>
<gene>
    <name evidence="1" type="ORF">COZ71_03795</name>
</gene>
<dbReference type="EMBL" id="PFIC01000103">
    <property type="protein sequence ID" value="PIX17345.1"/>
    <property type="molecule type" value="Genomic_DNA"/>
</dbReference>
<evidence type="ECO:0000313" key="2">
    <source>
        <dbReference type="Proteomes" id="UP000229297"/>
    </source>
</evidence>
<organism evidence="1 2">
    <name type="scientific">Candidatus Desantisbacteria bacterium CG_4_8_14_3_um_filter_40_12</name>
    <dbReference type="NCBI Taxonomy" id="1974545"/>
    <lineage>
        <taxon>Bacteria</taxon>
        <taxon>Candidatus Desantisiibacteriota</taxon>
    </lineage>
</organism>
<reference evidence="2" key="1">
    <citation type="submission" date="2017-09" db="EMBL/GenBank/DDBJ databases">
        <title>Depth-based differentiation of microbial function through sediment-hosted aquifers and enrichment of novel symbionts in the deep terrestrial subsurface.</title>
        <authorList>
            <person name="Probst A.J."/>
            <person name="Ladd B."/>
            <person name="Jarett J.K."/>
            <person name="Geller-Mcgrath D.E."/>
            <person name="Sieber C.M.K."/>
            <person name="Emerson J.B."/>
            <person name="Anantharaman K."/>
            <person name="Thomas B.C."/>
            <person name="Malmstrom R."/>
            <person name="Stieglmeier M."/>
            <person name="Klingl A."/>
            <person name="Woyke T."/>
            <person name="Ryan C.M."/>
            <person name="Banfield J.F."/>
        </authorList>
    </citation>
    <scope>NUCLEOTIDE SEQUENCE [LARGE SCALE GENOMIC DNA]</scope>
</reference>